<dbReference type="InterPro" id="IPR028983">
    <property type="entry name" value="PA2201-like_C"/>
</dbReference>
<dbReference type="EMBL" id="LR134510">
    <property type="protein sequence ID" value="VEJ10112.1"/>
    <property type="molecule type" value="Genomic_DNA"/>
</dbReference>
<feature type="domain" description="PoNi C-terminal" evidence="1">
    <location>
        <begin position="71"/>
        <end position="136"/>
    </location>
</feature>
<proteinExistence type="predicted"/>
<protein>
    <submittedName>
        <fullName evidence="2">Domain of uncharacterized function (DUF1911)</fullName>
    </submittedName>
</protein>
<reference evidence="2 3" key="1">
    <citation type="submission" date="2018-12" db="EMBL/GenBank/DDBJ databases">
        <authorList>
            <consortium name="Pathogen Informatics"/>
        </authorList>
    </citation>
    <scope>NUCLEOTIDE SEQUENCE [LARGE SCALE GENOMIC DNA]</scope>
    <source>
        <strain evidence="2 3">NCTC12871</strain>
    </source>
</reference>
<dbReference type="OrthoDB" id="6058444at2"/>
<sequence>MDLGDLLDLFSIGVCYEDRKEEFLPYLQSIVDNAQPYIDPTLELYIKYLGLKPNEGKRAKFKVNYLERLLNSEDKVKALKNTMANWYRFNQGQPWYGRHERENYDGYWAFDVCGLVKILGIDDDVVKDHKYYPYDLVHFNDNKK</sequence>
<evidence type="ECO:0000259" key="1">
    <source>
        <dbReference type="Pfam" id="PF08929"/>
    </source>
</evidence>
<dbReference type="Gene3D" id="1.10.3920.10">
    <property type="entry name" value="PA2201 C-terminal domain-like"/>
    <property type="match status" value="1"/>
</dbReference>
<evidence type="ECO:0000313" key="3">
    <source>
        <dbReference type="Proteomes" id="UP000279799"/>
    </source>
</evidence>
<name>A0A448TW00_9PAST</name>
<dbReference type="AlphaFoldDB" id="A0A448TW00"/>
<dbReference type="SUPFAM" id="SSF140731">
    <property type="entry name" value="PA2201 C-terminal domain-like"/>
    <property type="match status" value="1"/>
</dbReference>
<dbReference type="InterPro" id="IPR015025">
    <property type="entry name" value="PoNi_C"/>
</dbReference>
<accession>A0A448TW00</accession>
<dbReference type="Proteomes" id="UP000279799">
    <property type="component" value="Chromosome"/>
</dbReference>
<evidence type="ECO:0000313" key="2">
    <source>
        <dbReference type="EMBL" id="VEJ10112.1"/>
    </source>
</evidence>
<organism evidence="2 3">
    <name type="scientific">Actinobacillus delphinicola</name>
    <dbReference type="NCBI Taxonomy" id="51161"/>
    <lineage>
        <taxon>Bacteria</taxon>
        <taxon>Pseudomonadati</taxon>
        <taxon>Pseudomonadota</taxon>
        <taxon>Gammaproteobacteria</taxon>
        <taxon>Pasteurellales</taxon>
        <taxon>Pasteurellaceae</taxon>
        <taxon>Actinobacillus</taxon>
    </lineage>
</organism>
<keyword evidence="3" id="KW-1185">Reference proteome</keyword>
<dbReference type="KEGG" id="adp:NCTC12871_01620"/>
<gene>
    <name evidence="2" type="ORF">NCTC12871_01620</name>
</gene>
<dbReference type="Pfam" id="PF08929">
    <property type="entry name" value="PoNi_C"/>
    <property type="match status" value="1"/>
</dbReference>